<comment type="caution">
    <text evidence="2">The sequence shown here is derived from an EMBL/GenBank/DDBJ whole genome shotgun (WGS) entry which is preliminary data.</text>
</comment>
<evidence type="ECO:0000313" key="3">
    <source>
        <dbReference type="Proteomes" id="UP000094580"/>
    </source>
</evidence>
<dbReference type="SMART" id="SM00507">
    <property type="entry name" value="HNHc"/>
    <property type="match status" value="1"/>
</dbReference>
<dbReference type="Gene3D" id="1.10.30.50">
    <property type="match status" value="1"/>
</dbReference>
<accession>A0ABX2ZWF7</accession>
<dbReference type="Pfam" id="PF01844">
    <property type="entry name" value="HNH"/>
    <property type="match status" value="1"/>
</dbReference>
<organism evidence="2 3">
    <name type="scientific">Gottfriedia luciferensis</name>
    <dbReference type="NCBI Taxonomy" id="178774"/>
    <lineage>
        <taxon>Bacteria</taxon>
        <taxon>Bacillati</taxon>
        <taxon>Bacillota</taxon>
        <taxon>Bacilli</taxon>
        <taxon>Bacillales</taxon>
        <taxon>Bacillaceae</taxon>
        <taxon>Gottfriedia</taxon>
    </lineage>
</organism>
<keyword evidence="3" id="KW-1185">Reference proteome</keyword>
<evidence type="ECO:0000313" key="2">
    <source>
        <dbReference type="EMBL" id="ODG93727.1"/>
    </source>
</evidence>
<evidence type="ECO:0000259" key="1">
    <source>
        <dbReference type="SMART" id="SM00507"/>
    </source>
</evidence>
<dbReference type="RefSeq" id="WP_069031912.1">
    <property type="nucleotide sequence ID" value="NZ_MDKC01000001.1"/>
</dbReference>
<dbReference type="InterPro" id="IPR003615">
    <property type="entry name" value="HNH_nuc"/>
</dbReference>
<dbReference type="CDD" id="cd00085">
    <property type="entry name" value="HNHc"/>
    <property type="match status" value="1"/>
</dbReference>
<protein>
    <recommendedName>
        <fullName evidence="1">HNH nuclease domain-containing protein</fullName>
    </recommendedName>
</protein>
<feature type="domain" description="HNH nuclease" evidence="1">
    <location>
        <begin position="42"/>
        <end position="104"/>
    </location>
</feature>
<proteinExistence type="predicted"/>
<dbReference type="InterPro" id="IPR002711">
    <property type="entry name" value="HNH"/>
</dbReference>
<sequence>MLKSCSYCNKIHDSKYKCPSRPERKQNPSHIDKFRKTNLWQKKRKEIAERDRYLCQVCIRQLHNTKQRYNFTNLEVHHIVSIASDWDKRLDDNNLISLCKYHHSLAELGKIGKDELLQIVEEQERASRFV</sequence>
<name>A0ABX2ZWF7_9BACI</name>
<dbReference type="EMBL" id="MDKC01000001">
    <property type="protein sequence ID" value="ODG93727.1"/>
    <property type="molecule type" value="Genomic_DNA"/>
</dbReference>
<reference evidence="2 3" key="1">
    <citation type="submission" date="2016-07" db="EMBL/GenBank/DDBJ databases">
        <authorList>
            <person name="Townsley L."/>
            <person name="Shank E.A."/>
        </authorList>
    </citation>
    <scope>NUCLEOTIDE SEQUENCE [LARGE SCALE GENOMIC DNA]</scope>
    <source>
        <strain evidence="2 3">CH01</strain>
    </source>
</reference>
<gene>
    <name evidence="2" type="ORF">BED47_00725</name>
</gene>
<dbReference type="Proteomes" id="UP000094580">
    <property type="component" value="Unassembled WGS sequence"/>
</dbReference>